<keyword evidence="4" id="KW-0498">Mitosis</keyword>
<dbReference type="Gene3D" id="1.25.10.10">
    <property type="entry name" value="Leucine-rich Repeat Variant"/>
    <property type="match status" value="2"/>
</dbReference>
<dbReference type="GO" id="GO:0060090">
    <property type="term" value="F:molecular adaptor activity"/>
    <property type="evidence" value="ECO:0007669"/>
    <property type="project" value="TreeGrafter"/>
</dbReference>
<dbReference type="PANTHER" id="PTHR12827:SF3">
    <property type="entry name" value="ANAPHASE-PROMOTING COMPLEX SUBUNIT 1"/>
    <property type="match status" value="1"/>
</dbReference>
<protein>
    <submittedName>
        <fullName evidence="9">Anaphase-promoting complex subunit 1</fullName>
    </submittedName>
</protein>
<evidence type="ECO:0000313" key="10">
    <source>
        <dbReference type="Proteomes" id="UP000780801"/>
    </source>
</evidence>
<dbReference type="GO" id="GO:0005680">
    <property type="term" value="C:anaphase-promoting complex"/>
    <property type="evidence" value="ECO:0007669"/>
    <property type="project" value="InterPro"/>
</dbReference>
<organism evidence="9 10">
    <name type="scientific">Lunasporangiospora selenospora</name>
    <dbReference type="NCBI Taxonomy" id="979761"/>
    <lineage>
        <taxon>Eukaryota</taxon>
        <taxon>Fungi</taxon>
        <taxon>Fungi incertae sedis</taxon>
        <taxon>Mucoromycota</taxon>
        <taxon>Mortierellomycotina</taxon>
        <taxon>Mortierellomycetes</taxon>
        <taxon>Mortierellales</taxon>
        <taxon>Mortierellaceae</taxon>
        <taxon>Lunasporangiospora</taxon>
    </lineage>
</organism>
<keyword evidence="2" id="KW-0132">Cell division</keyword>
<feature type="region of interest" description="Disordered" evidence="6">
    <location>
        <begin position="302"/>
        <end position="322"/>
    </location>
</feature>
<dbReference type="InterPro" id="IPR041221">
    <property type="entry name" value="APC1_C"/>
</dbReference>
<feature type="region of interest" description="Disordered" evidence="6">
    <location>
        <begin position="1083"/>
        <end position="1131"/>
    </location>
</feature>
<evidence type="ECO:0000256" key="5">
    <source>
        <dbReference type="ARBA" id="ARBA00023306"/>
    </source>
</evidence>
<dbReference type="InterPro" id="IPR011989">
    <property type="entry name" value="ARM-like"/>
</dbReference>
<proteinExistence type="inferred from homology"/>
<dbReference type="PANTHER" id="PTHR12827">
    <property type="entry name" value="MEIOTIC CHECKPOINT REGULATOR TSG24 FAMILY MEMBER"/>
    <property type="match status" value="1"/>
</dbReference>
<feature type="domain" description="Anaphase-promoting complex subunit 1 C-terminal" evidence="7">
    <location>
        <begin position="806"/>
        <end position="997"/>
    </location>
</feature>
<evidence type="ECO:0000256" key="3">
    <source>
        <dbReference type="ARBA" id="ARBA00022737"/>
    </source>
</evidence>
<keyword evidence="5" id="KW-0131">Cell cycle</keyword>
<dbReference type="Pfam" id="PF18122">
    <property type="entry name" value="APC1_C"/>
    <property type="match status" value="1"/>
</dbReference>
<dbReference type="OrthoDB" id="26401at2759"/>
<feature type="compositionally biased region" description="Polar residues" evidence="6">
    <location>
        <begin position="1084"/>
        <end position="1097"/>
    </location>
</feature>
<evidence type="ECO:0000256" key="1">
    <source>
        <dbReference type="ARBA" id="ARBA00010547"/>
    </source>
</evidence>
<dbReference type="AlphaFoldDB" id="A0A9P6KDX0"/>
<comment type="similarity">
    <text evidence="1">Belongs to the APC1 family.</text>
</comment>
<dbReference type="GO" id="GO:0070979">
    <property type="term" value="P:protein K11-linked ubiquitination"/>
    <property type="evidence" value="ECO:0007669"/>
    <property type="project" value="TreeGrafter"/>
</dbReference>
<feature type="compositionally biased region" description="Low complexity" evidence="6">
    <location>
        <begin position="1098"/>
        <end position="1118"/>
    </location>
</feature>
<evidence type="ECO:0000256" key="6">
    <source>
        <dbReference type="SAM" id="MobiDB-lite"/>
    </source>
</evidence>
<feature type="compositionally biased region" description="Polar residues" evidence="6">
    <location>
        <begin position="934"/>
        <end position="943"/>
    </location>
</feature>
<reference evidence="9" key="1">
    <citation type="journal article" date="2020" name="Fungal Divers.">
        <title>Resolving the Mortierellaceae phylogeny through synthesis of multi-gene phylogenetics and phylogenomics.</title>
        <authorList>
            <person name="Vandepol N."/>
            <person name="Liber J."/>
            <person name="Desiro A."/>
            <person name="Na H."/>
            <person name="Kennedy M."/>
            <person name="Barry K."/>
            <person name="Grigoriev I.V."/>
            <person name="Miller A.N."/>
            <person name="O'Donnell K."/>
            <person name="Stajich J.E."/>
            <person name="Bonito G."/>
        </authorList>
    </citation>
    <scope>NUCLEOTIDE SEQUENCE</scope>
    <source>
        <strain evidence="9">KOD1015</strain>
    </source>
</reference>
<dbReference type="GO" id="GO:0031145">
    <property type="term" value="P:anaphase-promoting complex-dependent catabolic process"/>
    <property type="evidence" value="ECO:0007669"/>
    <property type="project" value="TreeGrafter"/>
</dbReference>
<sequence length="1164" mass="127775">MILKIGVKDEGEISAEDLKATHQEILRKAAQRTLALPAGRAILTFGTATALPTQRWSIPSIILSAKLMPAYGMTELEMAVLGDEEYMNWPRFHNGVAAGLRISPNSKGVNSSWINYNRPEVPTNEHAGFLLALGLTGHLRMLERSSVVEYLTKTKHDMTRIGLLLGLAGSFCGTMDSRVNKILSLYVIAFMTPDINLSTIDLNLSTTTEIAGILGIGLNYMETAHRQKAEVMLREIGRVTADSTDSVNDLQECYSLAAGFALGFITLGQGVKATELRDLKIESVLTSYMHGNKDGAIQGGLSTGSSQIGGADEPNRRQTGNDMTSAGATIALALMYLKTNSKTIAEKLNVPETLFLLEYVTPDALILRVICRSLVLWDSIEPTNEWIQSQLPNCLKSPTEGPPVSEAAQQWYYAILAGSCFAMGLRFAGSGNEYAYECILSLFDMFFDLGRQSGDGSYEAAITISTVKTCMDVASLAAAMVVAGSGRVDFLRRMRKLHKRIKGDTTYGSHLASHMAMGLLFLGGGGYTLGTSNRCVASLLCSLYPRLPFDATDNRYHLQAFRHLWVMAVEPRCLVTRDVNTGVCCPVPVRVHLKPDFCHTRNQLEMSRRSSNAFSILPLPVPATADDSMISSRHGETPVYYPTSPLEMMTPCLLPELTAISTIEILGPRYWPITLDLGKVSDRNKISLILQSRTIPVMRHIGHLSYTDDPMGMRSILARPFPKVLTDEDFAILARDRTSDGGARRRKRARMDLISANSRLLKQLRRKHTPSPTSDARSLMLSGDWEEETEQVDQISASFGEDFSLTFLQDPQVGAFASYLCRIHGGTTMMAKDEVMAVYFTHVLNECLTMDKVDALGPHIWLYEISNRLDSYDELSWRTLRELRILLKYYETQRKRRIGHNSTHTQGGSTGIGSPTLGGDLHPGTGHVGRTTRRPSVSATAPTMSSMAKVLEDDGSETLVKVSRIAEMYSKIEKRVNQFLAKGQDLTTLSQEVDGNESQEEGNVGITFEDVTMYFVNGTFPNIDSGQSLSRIPIGIKALRGTFGTRKRVGTDWFKAWLEVNEIPGPDTQAAWAPHVYNPDRTTRSSVMAANRPVSTDTTPSGTASSVASGSGTSSVLSTPPPPLPGSSKQDPESYLLQQVFSVAFPTLNLAVLDYVLASIEEEL</sequence>
<evidence type="ECO:0000313" key="9">
    <source>
        <dbReference type="EMBL" id="KAF9581127.1"/>
    </source>
</evidence>
<dbReference type="EMBL" id="JAABOA010001653">
    <property type="protein sequence ID" value="KAF9581127.1"/>
    <property type="molecule type" value="Genomic_DNA"/>
</dbReference>
<dbReference type="GO" id="GO:0051301">
    <property type="term" value="P:cell division"/>
    <property type="evidence" value="ECO:0007669"/>
    <property type="project" value="UniProtKB-KW"/>
</dbReference>
<keyword evidence="10" id="KW-1185">Reference proteome</keyword>
<dbReference type="Proteomes" id="UP000780801">
    <property type="component" value="Unassembled WGS sequence"/>
</dbReference>
<accession>A0A9P6KDX0</accession>
<gene>
    <name evidence="9" type="primary">APC1_1</name>
    <name evidence="9" type="ORF">BGW38_001971</name>
</gene>
<evidence type="ECO:0000259" key="7">
    <source>
        <dbReference type="Pfam" id="PF18122"/>
    </source>
</evidence>
<feature type="domain" description="Anaphase-promoting complex subunit 1 beta-sandwich" evidence="8">
    <location>
        <begin position="636"/>
        <end position="691"/>
    </location>
</feature>
<name>A0A9P6KDX0_9FUNG</name>
<dbReference type="InterPro" id="IPR048971">
    <property type="entry name" value="Apc1_3rd"/>
</dbReference>
<keyword evidence="3" id="KW-0677">Repeat</keyword>
<dbReference type="Pfam" id="PF21282">
    <property type="entry name" value="APC1_3rd"/>
    <property type="match status" value="1"/>
</dbReference>
<evidence type="ECO:0000256" key="2">
    <source>
        <dbReference type="ARBA" id="ARBA00022618"/>
    </source>
</evidence>
<dbReference type="InterPro" id="IPR024990">
    <property type="entry name" value="Apc1"/>
</dbReference>
<evidence type="ECO:0000259" key="8">
    <source>
        <dbReference type="Pfam" id="PF21282"/>
    </source>
</evidence>
<comment type="caution">
    <text evidence="9">The sequence shown here is derived from an EMBL/GenBank/DDBJ whole genome shotgun (WGS) entry which is preliminary data.</text>
</comment>
<dbReference type="GO" id="GO:0007091">
    <property type="term" value="P:metaphase/anaphase transition of mitotic cell cycle"/>
    <property type="evidence" value="ECO:0007669"/>
    <property type="project" value="TreeGrafter"/>
</dbReference>
<evidence type="ECO:0000256" key="4">
    <source>
        <dbReference type="ARBA" id="ARBA00022776"/>
    </source>
</evidence>
<feature type="region of interest" description="Disordered" evidence="6">
    <location>
        <begin position="899"/>
        <end position="943"/>
    </location>
</feature>